<keyword evidence="3" id="KW-1185">Reference proteome</keyword>
<evidence type="ECO:0000256" key="1">
    <source>
        <dbReference type="SAM" id="MobiDB-lite"/>
    </source>
</evidence>
<feature type="compositionally biased region" description="Polar residues" evidence="1">
    <location>
        <begin position="1771"/>
        <end position="1805"/>
    </location>
</feature>
<feature type="region of interest" description="Disordered" evidence="1">
    <location>
        <begin position="348"/>
        <end position="370"/>
    </location>
</feature>
<name>A0A9W8YL45_9PEZI</name>
<feature type="compositionally biased region" description="Polar residues" evidence="1">
    <location>
        <begin position="1434"/>
        <end position="1449"/>
    </location>
</feature>
<comment type="caution">
    <text evidence="2">The sequence shown here is derived from an EMBL/GenBank/DDBJ whole genome shotgun (WGS) entry which is preliminary data.</text>
</comment>
<organism evidence="2 3">
    <name type="scientific">Gnomoniopsis smithogilvyi</name>
    <dbReference type="NCBI Taxonomy" id="1191159"/>
    <lineage>
        <taxon>Eukaryota</taxon>
        <taxon>Fungi</taxon>
        <taxon>Dikarya</taxon>
        <taxon>Ascomycota</taxon>
        <taxon>Pezizomycotina</taxon>
        <taxon>Sordariomycetes</taxon>
        <taxon>Sordariomycetidae</taxon>
        <taxon>Diaporthales</taxon>
        <taxon>Gnomoniaceae</taxon>
        <taxon>Gnomoniopsis</taxon>
    </lineage>
</organism>
<feature type="compositionally biased region" description="Basic and acidic residues" evidence="1">
    <location>
        <begin position="1648"/>
        <end position="1679"/>
    </location>
</feature>
<feature type="region of interest" description="Disordered" evidence="1">
    <location>
        <begin position="382"/>
        <end position="481"/>
    </location>
</feature>
<feature type="region of interest" description="Disordered" evidence="1">
    <location>
        <begin position="1097"/>
        <end position="1168"/>
    </location>
</feature>
<feature type="region of interest" description="Disordered" evidence="1">
    <location>
        <begin position="1386"/>
        <end position="1600"/>
    </location>
</feature>
<protein>
    <submittedName>
        <fullName evidence="2">Uncharacterized protein</fullName>
    </submittedName>
</protein>
<feature type="region of interest" description="Disordered" evidence="1">
    <location>
        <begin position="1053"/>
        <end position="1078"/>
    </location>
</feature>
<feature type="compositionally biased region" description="Basic and acidic residues" evidence="1">
    <location>
        <begin position="1716"/>
        <end position="1744"/>
    </location>
</feature>
<feature type="compositionally biased region" description="Low complexity" evidence="1">
    <location>
        <begin position="1158"/>
        <end position="1168"/>
    </location>
</feature>
<feature type="compositionally biased region" description="Polar residues" evidence="1">
    <location>
        <begin position="416"/>
        <end position="434"/>
    </location>
</feature>
<dbReference type="OrthoDB" id="3941926at2759"/>
<feature type="compositionally biased region" description="Polar residues" evidence="1">
    <location>
        <begin position="1111"/>
        <end position="1131"/>
    </location>
</feature>
<feature type="compositionally biased region" description="Low complexity" evidence="1">
    <location>
        <begin position="348"/>
        <end position="358"/>
    </location>
</feature>
<feature type="compositionally biased region" description="Polar residues" evidence="1">
    <location>
        <begin position="1535"/>
        <end position="1566"/>
    </location>
</feature>
<reference evidence="2" key="1">
    <citation type="submission" date="2022-10" db="EMBL/GenBank/DDBJ databases">
        <title>Tapping the CABI collections for fungal endophytes: first genome assemblies for Collariella, Neodidymelliopsis, Ascochyta clinopodiicola, Didymella pomorum, Didymosphaeria variabile, Neocosmospora piperis and Neocucurbitaria cava.</title>
        <authorList>
            <person name="Hill R."/>
        </authorList>
    </citation>
    <scope>NUCLEOTIDE SEQUENCE</scope>
    <source>
        <strain evidence="2">IMI 355082</strain>
    </source>
</reference>
<feature type="compositionally biased region" description="Polar residues" evidence="1">
    <location>
        <begin position="1827"/>
        <end position="1839"/>
    </location>
</feature>
<feature type="compositionally biased region" description="Polar residues" evidence="1">
    <location>
        <begin position="2053"/>
        <end position="2079"/>
    </location>
</feature>
<gene>
    <name evidence="2" type="ORF">N0V93_009622</name>
</gene>
<accession>A0A9W8YL45</accession>
<proteinExistence type="predicted"/>
<feature type="compositionally biased region" description="Gly residues" evidence="1">
    <location>
        <begin position="2143"/>
        <end position="2152"/>
    </location>
</feature>
<feature type="compositionally biased region" description="Polar residues" evidence="1">
    <location>
        <begin position="1066"/>
        <end position="1078"/>
    </location>
</feature>
<feature type="region of interest" description="Disordered" evidence="1">
    <location>
        <begin position="2042"/>
        <end position="2161"/>
    </location>
</feature>
<feature type="region of interest" description="Disordered" evidence="1">
    <location>
        <begin position="1624"/>
        <end position="1692"/>
    </location>
</feature>
<sequence>MSYWSGVTRNLNMQNSGPVRQQGGDLGMTTWAYVVGNDGIKTIEPSVEFYLFPPPNSRCRWSTNHGRLLPNHIVIRKDGSALDGMPTRELVDWNDNIIQSKVEQYRNQYWEDLKDLARPNTFEDLYELFDAATLWHNGAYNLWKLVNALVTLAHSQFPYVLQDWKNYIEKIIHEVFCTVVGSRLVRQNNNMQVQDNQQILAGWDRRVDPLVLLQHTSFPIDGLSAMSVQQRGLLRELLICEHIRLTGTKSPIPQYYNYPRPVVVHSAPASAPDFAGSQSHCATINSHVQIQSGNAVMQNAPGNHLDSKSKSPMPLVVVGTNEHNNPQEIQTRGTPTLFEDQASSVRVSQSPIVSSTSSAPLPSITEQSSSIKDGEVIHKVITEEATSSTNFPTEAKPTRLEAPTPDIVVKGAIPRSETNATQVETIGSQITTKASTPSPDSPSRDRKDSNGSTDELFFPDAPSDKIHVGRQRSVASAPDQDIDSMLSGAEKNALSVSETHPTKQTHRDRQRYMFYSCSGVSGASVANIPTSHESVRFPVAAHEQGRQKPGATAYQMQPVEQHSRHMGHSSSHPSQMVPRFGLPNPMLQGTALFNQSPANMYPQSNDPFNQSPIRVDPGTSALDAHCEPPHPANIPMPMGPPSARPMGVQVGPSMGPSFQHHMPPHVNQQLGPHEALMNTNYPPMDRQRQYTPIYQSNGYVHQPRKYSAYGEQGVNGYSNNGYRNSNKHGVFNSQYNSKRRDSIVSNGTRKNRMPAVSGAADFMQRHTGVGRPDQDRGRANLSNCKNSNGLTYDELFSTHFVECSCARCEKSSRSVYVHTPDRDSKLDDDQLLKHFAQFNPIRVRSQYSYGKSNYFIEFDNGADIARIVQWSSDPQNQTLPGTTLRMYIWYPLFSKHYVPQQRSGTQKWYQSHSRLGHKRRASNSSHNQCYADTLSIQDGYNGPGILPHSFVPPSSMVHQQVQPHTQSRVLFDPDAPQRRDMKLHNTQSRTNTSEQKLVAKIGYSHDARKSGFLHEASWRKPQSTPHTKEALANGEDDAAEAVKAIPHITMVDSSAKSSLDTEESSARQAPSLDSSRGNSLELRTELQDTIQAAKALKEQHQKSQYKKAVISTDNPQITGKNGDSDVASSRLINPDITRPSQRDNASAYKPKTGEEYVESSSSTTSETTDFIKQECAPVDELKAIGVDDRESIISSRTMSPEVVRPIAYEPASHHKQILVENNAVHKKLVDHNQGVASFALSDETGEIETVKKATSTSGYSMISSQLSSAVEDVGYSTGTVIRHKPGRSAIPRQWADADAEADEDDEDNEAHIGTLSPMNNVQPESLFLNRIRDIDSHMTGYHQQAMARTPTEESAQDVMTRVVVHATDDAFLADKATPLSATCLPSEATPINEGPVSFGPDSAIAMQQKSKPVRSQRHKNKSKKKNAQAKRSNCTSRVETPTGSQSRDPSPTLDRPPSAAAYSDSSTRKRLKVMRGNDEASSEGVILPENIYKKQEKNKCKRKSPVSEPASVVRDGLKKSDGTGEDQSQDAREGLSSQKTGTSQDNYADASASQHTSASLKASITPNEHPGKSRNAVFRSNTTGGSLRMSKNRSPKKCNQMNALQSSIKDQGYTMSVEASLPPVLESLDKEDMDVDAEASLAAEQELSSDHEKKPAPPGMIHEKSDLHRSSLKTEKSNDPRVALPKGVLPLPQVAKSARASGNWAIIAKRAASHQSEADKKLQDDSSAVEKEQMTLEDFIKDGNVKTPQRRRVKYEEDNISRDKSSPTPSPGKQSGRPDTTLKSQLNATVKSFNPSTSYKSSAPSTKPRLNPNAVAFSLPSPPAHSVASSLAPGNSRTGRNAILANTKENEKPRAAQRQTSLAERNSSKKGHAKKPSPTGHTTGLNKRIVPQGEQVFDSKKVFQPTPARKDSKHAGTIPDGSCAIGRGEASTINSRLTLTDVAIVNESNQEVAKTGIAEQINDIKTASRTIAQVTSDVGAGPLPTSSKAASETRFNPRTSTLNTELFPTLDQAATAGTNKKRRAGSIAKAGLPVAAAIGHVSGTAGGRDINDALQTSGREQPKQSGARTKQIHGTSPPTTAVAKAPQPHVVQKQTSAQAHEPKQPGDKGSWQIVAPKQKNNGGTTKDHVSQTGKYGGLRNARGGRGGRGGQDGATEERKGG</sequence>
<feature type="compositionally biased region" description="Basic residues" evidence="1">
    <location>
        <begin position="1411"/>
        <end position="1428"/>
    </location>
</feature>
<dbReference type="Proteomes" id="UP001140453">
    <property type="component" value="Unassembled WGS sequence"/>
</dbReference>
<feature type="region of interest" description="Disordered" evidence="1">
    <location>
        <begin position="1710"/>
        <end position="1897"/>
    </location>
</feature>
<evidence type="ECO:0000313" key="2">
    <source>
        <dbReference type="EMBL" id="KAJ4386724.1"/>
    </source>
</evidence>
<dbReference type="EMBL" id="JAPEVB010000006">
    <property type="protein sequence ID" value="KAJ4386724.1"/>
    <property type="molecule type" value="Genomic_DNA"/>
</dbReference>
<feature type="compositionally biased region" description="Basic and acidic residues" evidence="1">
    <location>
        <begin position="1754"/>
        <end position="1765"/>
    </location>
</feature>
<evidence type="ECO:0000313" key="3">
    <source>
        <dbReference type="Proteomes" id="UP001140453"/>
    </source>
</evidence>